<evidence type="ECO:0000313" key="2">
    <source>
        <dbReference type="Proteomes" id="UP000603912"/>
    </source>
</evidence>
<reference evidence="1" key="2">
    <citation type="submission" date="2020-09" db="EMBL/GenBank/DDBJ databases">
        <authorList>
            <person name="Sun Q."/>
            <person name="Zhou Y."/>
        </authorList>
    </citation>
    <scope>NUCLEOTIDE SEQUENCE</scope>
    <source>
        <strain evidence="1">CGMCC 1.12214</strain>
    </source>
</reference>
<comment type="caution">
    <text evidence="1">The sequence shown here is derived from an EMBL/GenBank/DDBJ whole genome shotgun (WGS) entry which is preliminary data.</text>
</comment>
<dbReference type="SUPFAM" id="SSF46565">
    <property type="entry name" value="Chaperone J-domain"/>
    <property type="match status" value="1"/>
</dbReference>
<sequence>MIVNTEDLITGVAITLVGGRHLNGAVYGFPIDGMMELLDQPADFIQLVVEEGEFAYVSKKQIAVLRSSSRLSGLRFPALAASLHELLDLPIDATPDVVRLAYLDRAARYNPAQYGGLTLPEEVRDYLEAMHGALREAYQVYITPRPT</sequence>
<keyword evidence="2" id="KW-1185">Reference proteome</keyword>
<reference evidence="1" key="1">
    <citation type="journal article" date="2014" name="Int. J. Syst. Evol. Microbiol.">
        <title>Complete genome sequence of Corynebacterium casei LMG S-19264T (=DSM 44701T), isolated from a smear-ripened cheese.</title>
        <authorList>
            <consortium name="US DOE Joint Genome Institute (JGI-PGF)"/>
            <person name="Walter F."/>
            <person name="Albersmeier A."/>
            <person name="Kalinowski J."/>
            <person name="Ruckert C."/>
        </authorList>
    </citation>
    <scope>NUCLEOTIDE SEQUENCE</scope>
    <source>
        <strain evidence="1">CGMCC 1.12214</strain>
    </source>
</reference>
<dbReference type="AlphaFoldDB" id="A0A917I8D1"/>
<protein>
    <submittedName>
        <fullName evidence="1">Uncharacterized protein</fullName>
    </submittedName>
</protein>
<name>A0A917I8D1_9HYPH</name>
<evidence type="ECO:0000313" key="1">
    <source>
        <dbReference type="EMBL" id="GGH25209.1"/>
    </source>
</evidence>
<dbReference type="EMBL" id="BMES01000002">
    <property type="protein sequence ID" value="GGH25209.1"/>
    <property type="molecule type" value="Genomic_DNA"/>
</dbReference>
<accession>A0A917I8D1</accession>
<organism evidence="1 2">
    <name type="scientific">Alsobacter metallidurans</name>
    <dbReference type="NCBI Taxonomy" id="340221"/>
    <lineage>
        <taxon>Bacteria</taxon>
        <taxon>Pseudomonadati</taxon>
        <taxon>Pseudomonadota</taxon>
        <taxon>Alphaproteobacteria</taxon>
        <taxon>Hyphomicrobiales</taxon>
        <taxon>Alsobacteraceae</taxon>
        <taxon>Alsobacter</taxon>
    </lineage>
</organism>
<dbReference type="Proteomes" id="UP000603912">
    <property type="component" value="Unassembled WGS sequence"/>
</dbReference>
<dbReference type="InterPro" id="IPR036869">
    <property type="entry name" value="J_dom_sf"/>
</dbReference>
<proteinExistence type="predicted"/>
<gene>
    <name evidence="1" type="ORF">GCM10007036_32180</name>
</gene>